<keyword evidence="3" id="KW-1185">Reference proteome</keyword>
<proteinExistence type="predicted"/>
<accession>A0A8G2C071</accession>
<sequence>MRDTFREIRERMEEFEQELRRDLAAKQEEFRYTVERNRVRFSREAQEAHRALATRWTSYVYESGFFKILTIPVIWFALIPAVALDFFVYFYQLICFPVYGIPRVRRRDYIILDRHKLKYLNWVEKCNCLYCGYFNGLMGYLREIAGRTEQYWCPIRHSRLPKTAHARYGRFVDYGDAKGYKRELKRIRKDFGDCRKE</sequence>
<keyword evidence="1" id="KW-1133">Transmembrane helix</keyword>
<evidence type="ECO:0000256" key="1">
    <source>
        <dbReference type="SAM" id="Phobius"/>
    </source>
</evidence>
<gene>
    <name evidence="2" type="ORF">SAMN05421830_101538</name>
</gene>
<dbReference type="OrthoDB" id="9795505at2"/>
<dbReference type="RefSeq" id="WP_092189000.1">
    <property type="nucleotide sequence ID" value="NZ_FOTO01000001.1"/>
</dbReference>
<reference evidence="2 3" key="1">
    <citation type="submission" date="2016-10" db="EMBL/GenBank/DDBJ databases">
        <authorList>
            <person name="Varghese N."/>
            <person name="Submissions S."/>
        </authorList>
    </citation>
    <scope>NUCLEOTIDE SEQUENCE [LARGE SCALE GENOMIC DNA]</scope>
    <source>
        <strain evidence="2 3">DSM 1741</strain>
    </source>
</reference>
<name>A0A8G2C071_DESNO</name>
<comment type="caution">
    <text evidence="2">The sequence shown here is derived from an EMBL/GenBank/DDBJ whole genome shotgun (WGS) entry which is preliminary data.</text>
</comment>
<keyword evidence="1" id="KW-0812">Transmembrane</keyword>
<organism evidence="2 3">
    <name type="scientific">Desulfomicrobium norvegicum (strain DSM 1741 / NCIMB 8310)</name>
    <name type="common">Desulfovibrio baculatus (strain Norway 4)</name>
    <name type="synonym">Desulfovibrio desulfuricans (strain Norway 4)</name>
    <dbReference type="NCBI Taxonomy" id="52561"/>
    <lineage>
        <taxon>Bacteria</taxon>
        <taxon>Pseudomonadati</taxon>
        <taxon>Thermodesulfobacteriota</taxon>
        <taxon>Desulfovibrionia</taxon>
        <taxon>Desulfovibrionales</taxon>
        <taxon>Desulfomicrobiaceae</taxon>
        <taxon>Desulfomicrobium</taxon>
    </lineage>
</organism>
<dbReference type="Proteomes" id="UP000199581">
    <property type="component" value="Unassembled WGS sequence"/>
</dbReference>
<evidence type="ECO:0000313" key="3">
    <source>
        <dbReference type="Proteomes" id="UP000199581"/>
    </source>
</evidence>
<feature type="transmembrane region" description="Helical" evidence="1">
    <location>
        <begin position="73"/>
        <end position="99"/>
    </location>
</feature>
<protein>
    <submittedName>
        <fullName evidence="2">Uncharacterized protein</fullName>
    </submittedName>
</protein>
<evidence type="ECO:0000313" key="2">
    <source>
        <dbReference type="EMBL" id="SFL31458.1"/>
    </source>
</evidence>
<dbReference type="AlphaFoldDB" id="A0A8G2C071"/>
<dbReference type="EMBL" id="FOTO01000001">
    <property type="protein sequence ID" value="SFL31458.1"/>
    <property type="molecule type" value="Genomic_DNA"/>
</dbReference>
<keyword evidence="1" id="KW-0472">Membrane</keyword>